<dbReference type="AlphaFoldDB" id="A0A1H8AHU2"/>
<dbReference type="STRING" id="1173111.SAMN05444955_101117"/>
<keyword evidence="2" id="KW-1185">Reference proteome</keyword>
<dbReference type="PANTHER" id="PTHR31793:SF24">
    <property type="entry name" value="LONG-CHAIN ACYL-COA THIOESTERASE FADM"/>
    <property type="match status" value="1"/>
</dbReference>
<evidence type="ECO:0000313" key="2">
    <source>
        <dbReference type="Proteomes" id="UP000199695"/>
    </source>
</evidence>
<name>A0A1H8AHU2_9BACL</name>
<dbReference type="SUPFAM" id="SSF54637">
    <property type="entry name" value="Thioesterase/thiol ester dehydrase-isomerase"/>
    <property type="match status" value="1"/>
</dbReference>
<dbReference type="Gene3D" id="3.10.129.10">
    <property type="entry name" value="Hotdog Thioesterase"/>
    <property type="match status" value="1"/>
</dbReference>
<protein>
    <submittedName>
        <fullName evidence="1">Acyl-CoA thioester hydrolase</fullName>
    </submittedName>
</protein>
<dbReference type="Proteomes" id="UP000199695">
    <property type="component" value="Unassembled WGS sequence"/>
</dbReference>
<accession>A0A1H8AHU2</accession>
<proteinExistence type="predicted"/>
<keyword evidence="1" id="KW-0378">Hydrolase</keyword>
<dbReference type="InterPro" id="IPR029069">
    <property type="entry name" value="HotDog_dom_sf"/>
</dbReference>
<dbReference type="CDD" id="cd00586">
    <property type="entry name" value="4HBT"/>
    <property type="match status" value="1"/>
</dbReference>
<evidence type="ECO:0000313" key="1">
    <source>
        <dbReference type="EMBL" id="SEM69379.1"/>
    </source>
</evidence>
<dbReference type="Pfam" id="PF13279">
    <property type="entry name" value="4HBT_2"/>
    <property type="match status" value="1"/>
</dbReference>
<dbReference type="EMBL" id="FOCQ01000001">
    <property type="protein sequence ID" value="SEM69379.1"/>
    <property type="molecule type" value="Genomic_DNA"/>
</dbReference>
<dbReference type="GO" id="GO:0047617">
    <property type="term" value="F:fatty acyl-CoA hydrolase activity"/>
    <property type="evidence" value="ECO:0007669"/>
    <property type="project" value="TreeGrafter"/>
</dbReference>
<sequence>MSQAWPPENKQDWLSKFRFYTPIQVRFSDTDMLGHINNVSYFSYFEHGRLSYFEELDLRRLLFNPDRGINGAIVTASLECQYLHQIHFGKEIRLGVRVSRIGNSSLEFQYALTLPAENLLGAIGRGTVVYIDIPTGKSKPIPDAAKEIIRSFEYERK</sequence>
<reference evidence="1 2" key="1">
    <citation type="submission" date="2016-10" db="EMBL/GenBank/DDBJ databases">
        <authorList>
            <person name="de Groot N.N."/>
        </authorList>
    </citation>
    <scope>NUCLEOTIDE SEQUENCE [LARGE SCALE GENOMIC DNA]</scope>
    <source>
        <strain evidence="1 2">DSM 46701</strain>
    </source>
</reference>
<gene>
    <name evidence="1" type="ORF">SAMN05444955_101117</name>
</gene>
<dbReference type="RefSeq" id="WP_170839649.1">
    <property type="nucleotide sequence ID" value="NZ_FOCQ01000001.1"/>
</dbReference>
<dbReference type="PANTHER" id="PTHR31793">
    <property type="entry name" value="4-HYDROXYBENZOYL-COA THIOESTERASE FAMILY MEMBER"/>
    <property type="match status" value="1"/>
</dbReference>
<dbReference type="InterPro" id="IPR050563">
    <property type="entry name" value="4-hydroxybenzoyl-CoA_TE"/>
</dbReference>
<organism evidence="1 2">
    <name type="scientific">Lihuaxuella thermophila</name>
    <dbReference type="NCBI Taxonomy" id="1173111"/>
    <lineage>
        <taxon>Bacteria</taxon>
        <taxon>Bacillati</taxon>
        <taxon>Bacillota</taxon>
        <taxon>Bacilli</taxon>
        <taxon>Bacillales</taxon>
        <taxon>Thermoactinomycetaceae</taxon>
        <taxon>Lihuaxuella</taxon>
    </lineage>
</organism>